<organism evidence="1 2">
    <name type="scientific">Vaccinium darrowii</name>
    <dbReference type="NCBI Taxonomy" id="229202"/>
    <lineage>
        <taxon>Eukaryota</taxon>
        <taxon>Viridiplantae</taxon>
        <taxon>Streptophyta</taxon>
        <taxon>Embryophyta</taxon>
        <taxon>Tracheophyta</taxon>
        <taxon>Spermatophyta</taxon>
        <taxon>Magnoliopsida</taxon>
        <taxon>eudicotyledons</taxon>
        <taxon>Gunneridae</taxon>
        <taxon>Pentapetalae</taxon>
        <taxon>asterids</taxon>
        <taxon>Ericales</taxon>
        <taxon>Ericaceae</taxon>
        <taxon>Vaccinioideae</taxon>
        <taxon>Vaccinieae</taxon>
        <taxon>Vaccinium</taxon>
    </lineage>
</organism>
<evidence type="ECO:0000313" key="2">
    <source>
        <dbReference type="Proteomes" id="UP000828048"/>
    </source>
</evidence>
<gene>
    <name evidence="1" type="ORF">Vadar_008315</name>
</gene>
<comment type="caution">
    <text evidence="1">The sequence shown here is derived from an EMBL/GenBank/DDBJ whole genome shotgun (WGS) entry which is preliminary data.</text>
</comment>
<protein>
    <submittedName>
        <fullName evidence="1">Uncharacterized protein</fullName>
    </submittedName>
</protein>
<accession>A0ACB7X8K2</accession>
<name>A0ACB7X8K2_9ERIC</name>
<sequence>MGWKIWLEKKQLLTSATLIQPFYLLTTTLLSLLLPLSFLLLARLSASYAVFTSDPYPQPHPSNYSSILISLFIKTNPSFLHAVVSLLTAATLIHGLTGQKLVTTESPDPNFRPHLCISWILLCTLQLCIGFGIEGIIAAGIDGYGFGNERSLSSRVVFFLGLHEAMLYWWRVVVKPVVDDTVFGFVTEEKWVERAAMGVGYGALWCWRLRSEVESLAVMVEVKREMEMGVDIADFVGWWLYYLIVTIGMVRIVKGIAWVGVILLSGRVEANPIDIDYTENEDKV</sequence>
<proteinExistence type="predicted"/>
<dbReference type="Proteomes" id="UP000828048">
    <property type="component" value="Chromosome 6"/>
</dbReference>
<keyword evidence="2" id="KW-1185">Reference proteome</keyword>
<evidence type="ECO:0000313" key="1">
    <source>
        <dbReference type="EMBL" id="KAH7836995.1"/>
    </source>
</evidence>
<dbReference type="EMBL" id="CM037156">
    <property type="protein sequence ID" value="KAH7836995.1"/>
    <property type="molecule type" value="Genomic_DNA"/>
</dbReference>
<reference evidence="1 2" key="1">
    <citation type="journal article" date="2021" name="Hortic Res">
        <title>High-quality reference genome and annotation aids understanding of berry development for evergreen blueberry (Vaccinium darrowii).</title>
        <authorList>
            <person name="Yu J."/>
            <person name="Hulse-Kemp A.M."/>
            <person name="Babiker E."/>
            <person name="Staton M."/>
        </authorList>
    </citation>
    <scope>NUCLEOTIDE SEQUENCE [LARGE SCALE GENOMIC DNA]</scope>
    <source>
        <strain evidence="2">cv. NJ 8807/NJ 8810</strain>
        <tissue evidence="1">Young leaf</tissue>
    </source>
</reference>